<keyword evidence="2" id="KW-1185">Reference proteome</keyword>
<comment type="caution">
    <text evidence="1">The sequence shown here is derived from an EMBL/GenBank/DDBJ whole genome shotgun (WGS) entry which is preliminary data.</text>
</comment>
<evidence type="ECO:0008006" key="3">
    <source>
        <dbReference type="Google" id="ProtNLM"/>
    </source>
</evidence>
<dbReference type="RefSeq" id="WP_169502937.1">
    <property type="nucleotide sequence ID" value="NZ_JABBPN010000001.1"/>
</dbReference>
<accession>A0A848M307</accession>
<gene>
    <name evidence="1" type="ORF">HII30_00330</name>
</gene>
<dbReference type="Gene3D" id="6.10.250.2650">
    <property type="match status" value="1"/>
</dbReference>
<dbReference type="InterPro" id="IPR040975">
    <property type="entry name" value="HEPN_RnaseLS"/>
</dbReference>
<dbReference type="Pfam" id="PF18869">
    <property type="entry name" value="HEPN_RnaseLS"/>
    <property type="match status" value="1"/>
</dbReference>
<dbReference type="AlphaFoldDB" id="A0A848M307"/>
<organism evidence="1 2">
    <name type="scientific">Paenibacillus lemnae</name>
    <dbReference type="NCBI Taxonomy" id="1330551"/>
    <lineage>
        <taxon>Bacteria</taxon>
        <taxon>Bacillati</taxon>
        <taxon>Bacillota</taxon>
        <taxon>Bacilli</taxon>
        <taxon>Bacillales</taxon>
        <taxon>Paenibacillaceae</taxon>
        <taxon>Paenibacillus</taxon>
    </lineage>
</organism>
<reference evidence="1 2" key="1">
    <citation type="submission" date="2020-04" db="EMBL/GenBank/DDBJ databases">
        <title>Paenibacillus algicola sp. nov., a novel marine bacterium producing alginate lyase.</title>
        <authorList>
            <person name="Huang H."/>
        </authorList>
    </citation>
    <scope>NUCLEOTIDE SEQUENCE [LARGE SCALE GENOMIC DNA]</scope>
    <source>
        <strain evidence="1 2">L7-75</strain>
    </source>
</reference>
<name>A0A848M307_PAELE</name>
<dbReference type="Proteomes" id="UP000565468">
    <property type="component" value="Unassembled WGS sequence"/>
</dbReference>
<dbReference type="EMBL" id="JABBPN010000001">
    <property type="protein sequence ID" value="NMO94233.1"/>
    <property type="molecule type" value="Genomic_DNA"/>
</dbReference>
<evidence type="ECO:0000313" key="1">
    <source>
        <dbReference type="EMBL" id="NMO94233.1"/>
    </source>
</evidence>
<protein>
    <recommendedName>
        <fullName evidence="3">Bacterial toxin RNase RnlA/LsoA DBD domain-containing protein</fullName>
    </recommendedName>
</protein>
<proteinExistence type="predicted"/>
<evidence type="ECO:0000313" key="2">
    <source>
        <dbReference type="Proteomes" id="UP000565468"/>
    </source>
</evidence>
<sequence length="126" mass="14643">MFSKNILISFFPVLRALEGYIKLLFLTKGIRIAKRNGFDEHIFCHDQKYFLRPDKRALINCEATCAAIERSFNYFNEHRNGLFHADGIDANIRLVETKQEADRIINITFQIIEETYSKLPVESAVS</sequence>